<sequence>MLIVGHCAIAVSDSNKNNKLKEVLKYELLEVVLFFIF</sequence>
<evidence type="ECO:0000313" key="2">
    <source>
        <dbReference type="Proteomes" id="UP000029646"/>
    </source>
</evidence>
<organism evidence="1 2">
    <name type="scientific">Jejuia pallidilutea</name>
    <dbReference type="NCBI Taxonomy" id="504487"/>
    <lineage>
        <taxon>Bacteria</taxon>
        <taxon>Pseudomonadati</taxon>
        <taxon>Bacteroidota</taxon>
        <taxon>Flavobacteriia</taxon>
        <taxon>Flavobacteriales</taxon>
        <taxon>Flavobacteriaceae</taxon>
        <taxon>Jejuia</taxon>
    </lineage>
</organism>
<evidence type="ECO:0000313" key="1">
    <source>
        <dbReference type="EMBL" id="GAL69500.1"/>
    </source>
</evidence>
<accession>A0A090VXP0</accession>
<dbReference type="EMBL" id="BBNS01000002">
    <property type="protein sequence ID" value="GAL69500.1"/>
    <property type="molecule type" value="Genomic_DNA"/>
</dbReference>
<gene>
    <name evidence="1" type="ORF">JCM19302_3689</name>
</gene>
<dbReference type="Proteomes" id="UP000029646">
    <property type="component" value="Unassembled WGS sequence"/>
</dbReference>
<reference evidence="1 2" key="1">
    <citation type="journal article" date="2014" name="Genome Announc.">
        <title>Draft Genome Sequence of Marine Flavobacterium Jejuia pallidilutea Strain 11shimoA1 and Pigmentation Mutants.</title>
        <authorList>
            <person name="Takatani N."/>
            <person name="Nakanishi M."/>
            <person name="Meirelles P."/>
            <person name="Mino S."/>
            <person name="Suda W."/>
            <person name="Oshima K."/>
            <person name="Hattori M."/>
            <person name="Ohkuma M."/>
            <person name="Hosokawa M."/>
            <person name="Miyashita K."/>
            <person name="Thompson F.L."/>
            <person name="Niwa A."/>
            <person name="Sawabe T."/>
            <person name="Sawabe T."/>
        </authorList>
    </citation>
    <scope>NUCLEOTIDE SEQUENCE [LARGE SCALE GENOMIC DNA]</scope>
    <source>
        <strain evidence="2">JCM19302</strain>
    </source>
</reference>
<protein>
    <submittedName>
        <fullName evidence="1">Uncharacterized protein</fullName>
    </submittedName>
</protein>
<comment type="caution">
    <text evidence="1">The sequence shown here is derived from an EMBL/GenBank/DDBJ whole genome shotgun (WGS) entry which is preliminary data.</text>
</comment>
<name>A0A090VXP0_9FLAO</name>
<proteinExistence type="predicted"/>
<dbReference type="AlphaFoldDB" id="A0A090VXP0"/>